<keyword evidence="4" id="KW-1185">Reference proteome</keyword>
<evidence type="ECO:0000256" key="1">
    <source>
        <dbReference type="SAM" id="MobiDB-lite"/>
    </source>
</evidence>
<dbReference type="InParanoid" id="A0A1Q3CAQ8"/>
<dbReference type="PANTHER" id="PTHR31286">
    <property type="entry name" value="GLYCINE-RICH CELL WALL STRUCTURAL PROTEIN 1.8-LIKE"/>
    <property type="match status" value="1"/>
</dbReference>
<dbReference type="InterPro" id="IPR025558">
    <property type="entry name" value="DUF4283"/>
</dbReference>
<feature type="compositionally biased region" description="Polar residues" evidence="1">
    <location>
        <begin position="549"/>
        <end position="562"/>
    </location>
</feature>
<feature type="compositionally biased region" description="Low complexity" evidence="1">
    <location>
        <begin position="287"/>
        <end position="297"/>
    </location>
</feature>
<gene>
    <name evidence="3" type="ORF">CFOL_v3_20798</name>
</gene>
<dbReference type="OrthoDB" id="1751950at2759"/>
<protein>
    <submittedName>
        <fullName evidence="3">DUF4283 domain-containing protein</fullName>
    </submittedName>
</protein>
<name>A0A1Q3CAQ8_CEPFO</name>
<dbReference type="Pfam" id="PF14111">
    <property type="entry name" value="DUF4283"/>
    <property type="match status" value="1"/>
</dbReference>
<comment type="caution">
    <text evidence="3">The sequence shown here is derived from an EMBL/GenBank/DDBJ whole genome shotgun (WGS) entry which is preliminary data.</text>
</comment>
<organism evidence="3 4">
    <name type="scientific">Cephalotus follicularis</name>
    <name type="common">Albany pitcher plant</name>
    <dbReference type="NCBI Taxonomy" id="3775"/>
    <lineage>
        <taxon>Eukaryota</taxon>
        <taxon>Viridiplantae</taxon>
        <taxon>Streptophyta</taxon>
        <taxon>Embryophyta</taxon>
        <taxon>Tracheophyta</taxon>
        <taxon>Spermatophyta</taxon>
        <taxon>Magnoliopsida</taxon>
        <taxon>eudicotyledons</taxon>
        <taxon>Gunneridae</taxon>
        <taxon>Pentapetalae</taxon>
        <taxon>rosids</taxon>
        <taxon>fabids</taxon>
        <taxon>Oxalidales</taxon>
        <taxon>Cephalotaceae</taxon>
        <taxon>Cephalotus</taxon>
    </lineage>
</organism>
<feature type="region of interest" description="Disordered" evidence="1">
    <location>
        <begin position="1"/>
        <end position="38"/>
    </location>
</feature>
<dbReference type="EMBL" id="BDDD01001606">
    <property type="protein sequence ID" value="GAV77327.1"/>
    <property type="molecule type" value="Genomic_DNA"/>
</dbReference>
<feature type="region of interest" description="Disordered" evidence="1">
    <location>
        <begin position="287"/>
        <end position="465"/>
    </location>
</feature>
<feature type="compositionally biased region" description="Polar residues" evidence="1">
    <location>
        <begin position="298"/>
        <end position="309"/>
    </location>
</feature>
<feature type="compositionally biased region" description="Low complexity" evidence="1">
    <location>
        <begin position="350"/>
        <end position="359"/>
    </location>
</feature>
<proteinExistence type="predicted"/>
<dbReference type="AlphaFoldDB" id="A0A1Q3CAQ8"/>
<evidence type="ECO:0000259" key="2">
    <source>
        <dbReference type="Pfam" id="PF14111"/>
    </source>
</evidence>
<feature type="compositionally biased region" description="Polar residues" evidence="1">
    <location>
        <begin position="22"/>
        <end position="33"/>
    </location>
</feature>
<evidence type="ECO:0000313" key="3">
    <source>
        <dbReference type="EMBL" id="GAV77327.1"/>
    </source>
</evidence>
<dbReference type="InterPro" id="IPR040256">
    <property type="entry name" value="At4g02000-like"/>
</dbReference>
<feature type="compositionally biased region" description="Pro residues" evidence="1">
    <location>
        <begin position="375"/>
        <end position="386"/>
    </location>
</feature>
<feature type="compositionally biased region" description="Polar residues" evidence="1">
    <location>
        <begin position="527"/>
        <end position="540"/>
    </location>
</feature>
<reference evidence="4" key="1">
    <citation type="submission" date="2016-04" db="EMBL/GenBank/DDBJ databases">
        <title>Cephalotus genome sequencing.</title>
        <authorList>
            <person name="Fukushima K."/>
            <person name="Hasebe M."/>
            <person name="Fang X."/>
        </authorList>
    </citation>
    <scope>NUCLEOTIDE SEQUENCE [LARGE SCALE GENOMIC DNA]</scope>
    <source>
        <strain evidence="4">cv. St1</strain>
    </source>
</reference>
<feature type="compositionally biased region" description="Low complexity" evidence="1">
    <location>
        <begin position="565"/>
        <end position="578"/>
    </location>
</feature>
<sequence length="613" mass="64974">MASPPVTGGEPPDPTRLDPSTPACNAPSSSTPLQPQPRISYKTALGRPASAPFIPLAQLPNIPRIPITSKSPSSLNGKPLVNLSPLDVKLASDYLAYSLIAKFSLLRPPVDLFEHHVNSSWGLKQPATVGLLDPKHILIHLHSDEDFAKAWSRESKIFDNRRFLLLRWTPAFNKRKDSSLSASWLRLPGLPLPYQNPAILETIGNSIGRFLRLDERTKKLKHPMAPRICVEMDLASKLPDEVVIAVGTEDIFHQKIEYDLRIGFCSFCHLQGHFEGNCRRKLLHGVPPSADPSSSSPQGNVAPNSSNDAVVSAGLPAGIQRASARRPNRTQVSDPPASLPHPPTVCVNAPVSTSIQPSSLSPPPDPSLHPSFLPLNPPGSQPPILPVSPSSSMAPPHPSPLAPDQDSAPAQASVLGPPPSVHLLPSPLDVASSPLGSNPALSNPPALFSPNEPVLSTNQPPSSAAQQTIVMQPIDSPAPPTQPVAPVLDNALPVLACTQADRAILSSQHPPAQGTRYPPLDQLHPILSSQPNEPISTRGDTLSDPHNLCSINPDDSLSSNSDCRIPIPESPVSISSPPRGVVNTRASKKAKSKGQPKGSSSATKKGALAPSSS</sequence>
<feature type="domain" description="DUF4283" evidence="2">
    <location>
        <begin position="95"/>
        <end position="173"/>
    </location>
</feature>
<accession>A0A1Q3CAQ8</accession>
<evidence type="ECO:0000313" key="4">
    <source>
        <dbReference type="Proteomes" id="UP000187406"/>
    </source>
</evidence>
<dbReference type="Proteomes" id="UP000187406">
    <property type="component" value="Unassembled WGS sequence"/>
</dbReference>
<feature type="compositionally biased region" description="Polar residues" evidence="1">
    <location>
        <begin position="454"/>
        <end position="465"/>
    </location>
</feature>
<dbReference type="PANTHER" id="PTHR31286:SF180">
    <property type="entry name" value="OS10G0362600 PROTEIN"/>
    <property type="match status" value="1"/>
</dbReference>
<feature type="region of interest" description="Disordered" evidence="1">
    <location>
        <begin position="508"/>
        <end position="613"/>
    </location>
</feature>
<feature type="compositionally biased region" description="Low complexity" evidence="1">
    <location>
        <begin position="421"/>
        <end position="430"/>
    </location>
</feature>